<accession>A0A3S0QIT2</accession>
<protein>
    <submittedName>
        <fullName evidence="2">Uncharacterized protein</fullName>
    </submittedName>
</protein>
<reference evidence="2 4" key="1">
    <citation type="journal article" date="2015" name="Int. J. Syst. Evol. Microbiol.">
        <title>Rhizobium anhuiense sp. nov., isolated from effective nodules of Vicia faba and Pisum sativum.</title>
        <authorList>
            <person name="Zhang Y.J."/>
            <person name="Zheng W.T."/>
            <person name="Everall I."/>
            <person name="Young J.P."/>
            <person name="Zhang X.X."/>
            <person name="Tian C.F."/>
            <person name="Sui X.H."/>
            <person name="Wang E.T."/>
            <person name="Chen W.X."/>
        </authorList>
    </citation>
    <scope>NUCLEOTIDE SEQUENCE [LARGE SCALE GENOMIC DNA]</scope>
    <source>
        <strain evidence="2 4">CCBAU 23252</strain>
    </source>
</reference>
<name>A0A3S0QIT2_9HYPH</name>
<gene>
    <name evidence="1" type="ORF">CO662_17000</name>
    <name evidence="2" type="ORF">EEQ99_03585</name>
</gene>
<proteinExistence type="predicted"/>
<comment type="caution">
    <text evidence="2">The sequence shown here is derived from an EMBL/GenBank/DDBJ whole genome shotgun (WGS) entry which is preliminary data.</text>
</comment>
<keyword evidence="3" id="KW-1185">Reference proteome</keyword>
<organism evidence="2 4">
    <name type="scientific">Rhizobium anhuiense</name>
    <dbReference type="NCBI Taxonomy" id="1184720"/>
    <lineage>
        <taxon>Bacteria</taxon>
        <taxon>Pseudomonadati</taxon>
        <taxon>Pseudomonadota</taxon>
        <taxon>Alphaproteobacteria</taxon>
        <taxon>Hyphomicrobiales</taxon>
        <taxon>Rhizobiaceae</taxon>
        <taxon>Rhizobium/Agrobacterium group</taxon>
        <taxon>Rhizobium</taxon>
    </lineage>
</organism>
<dbReference type="AlphaFoldDB" id="A0A3S0QIT2"/>
<dbReference type="Proteomes" id="UP000273611">
    <property type="component" value="Unassembled WGS sequence"/>
</dbReference>
<evidence type="ECO:0000313" key="2">
    <source>
        <dbReference type="EMBL" id="RUM04604.1"/>
    </source>
</evidence>
<evidence type="ECO:0000313" key="4">
    <source>
        <dbReference type="Proteomes" id="UP000273611"/>
    </source>
</evidence>
<sequence length="64" mass="7218">MIEYTQVQPILFPAEAKKLISQKNAARTTIGHSSPVDRRLKSAIVYDNYMTDHDAADLQGKNKE</sequence>
<evidence type="ECO:0000313" key="1">
    <source>
        <dbReference type="EMBL" id="PDS51046.1"/>
    </source>
</evidence>
<dbReference type="RefSeq" id="WP_029868144.1">
    <property type="nucleotide sequence ID" value="NZ_BMFI01000002.1"/>
</dbReference>
<evidence type="ECO:0000313" key="3">
    <source>
        <dbReference type="Proteomes" id="UP000219972"/>
    </source>
</evidence>
<dbReference type="EMBL" id="RIBW01000001">
    <property type="protein sequence ID" value="RUM04604.1"/>
    <property type="molecule type" value="Genomic_DNA"/>
</dbReference>
<dbReference type="EMBL" id="NWSL01000009">
    <property type="protein sequence ID" value="PDS51046.1"/>
    <property type="molecule type" value="Genomic_DNA"/>
</dbReference>
<dbReference type="Proteomes" id="UP000219972">
    <property type="component" value="Unassembled WGS sequence"/>
</dbReference>
<reference evidence="2" key="3">
    <citation type="submission" date="2018-11" db="EMBL/GenBank/DDBJ databases">
        <authorList>
            <person name="Huo Y."/>
        </authorList>
    </citation>
    <scope>NUCLEOTIDE SEQUENCE</scope>
    <source>
        <strain evidence="2">CCBAU 23252</strain>
    </source>
</reference>
<reference evidence="1 3" key="2">
    <citation type="submission" date="2017-09" db="EMBL/GenBank/DDBJ databases">
        <title>Comparative genomics of rhizobia isolated from Phaseolus vulgaris in China.</title>
        <authorList>
            <person name="Tong W."/>
        </authorList>
    </citation>
    <scope>NUCLEOTIDE SEQUENCE [LARGE SCALE GENOMIC DNA]</scope>
    <source>
        <strain evidence="1 3">Y27</strain>
    </source>
</reference>